<dbReference type="InterPro" id="IPR008538">
    <property type="entry name" value="Uma2"/>
</dbReference>
<dbReference type="CDD" id="cd06260">
    <property type="entry name" value="DUF820-like"/>
    <property type="match status" value="1"/>
</dbReference>
<dbReference type="EMBL" id="CP045226">
    <property type="protein sequence ID" value="QFS49263.1"/>
    <property type="molecule type" value="Genomic_DNA"/>
</dbReference>
<dbReference type="PANTHER" id="PTHR33352:SF2">
    <property type="entry name" value="SLL0995 PROTEIN"/>
    <property type="match status" value="1"/>
</dbReference>
<dbReference type="Pfam" id="PF05685">
    <property type="entry name" value="Uma2"/>
    <property type="match status" value="1"/>
</dbReference>
<evidence type="ECO:0000256" key="1">
    <source>
        <dbReference type="SAM" id="Coils"/>
    </source>
</evidence>
<dbReference type="Proteomes" id="UP000326678">
    <property type="component" value="Chromosome Gxm1"/>
</dbReference>
<dbReference type="InterPro" id="IPR012296">
    <property type="entry name" value="Nuclease_put_TT1808"/>
</dbReference>
<keyword evidence="4" id="KW-1185">Reference proteome</keyword>
<reference evidence="3 4" key="1">
    <citation type="submission" date="2019-10" db="EMBL/GenBank/DDBJ databases">
        <title>Genomic and transcriptomic insights into the perfect genentic adaptation of a filamentous nitrogen-fixing cyanobacterium to rice fields.</title>
        <authorList>
            <person name="Chen Z."/>
        </authorList>
    </citation>
    <scope>NUCLEOTIDE SEQUENCE [LARGE SCALE GENOMIC DNA]</scope>
    <source>
        <strain evidence="3">CCNUC1</strain>
    </source>
</reference>
<evidence type="ECO:0000313" key="4">
    <source>
        <dbReference type="Proteomes" id="UP000326678"/>
    </source>
</evidence>
<gene>
    <name evidence="3" type="ORF">GXM_06757</name>
</gene>
<feature type="coiled-coil region" evidence="1">
    <location>
        <begin position="192"/>
        <end position="234"/>
    </location>
</feature>
<accession>A0A5P8W904</accession>
<evidence type="ECO:0000313" key="3">
    <source>
        <dbReference type="EMBL" id="QFS49263.1"/>
    </source>
</evidence>
<proteinExistence type="predicted"/>
<sequence length="238" mass="27410">MVQQVTPETTIEVIYPESDGQPMADNTEQFTWIVKIKENLEILFASQADVFIAGDLFWYPVKGSPNIKQTPDTMVVFGRPKGKRGSYLQWNEDNIPPQVVFEILSPGNTLKEMAKKLQFYQRYGVEEYYIYDPAKNDLNGLLRSGDSFEVIEEMNGWVSPRLGICFTLTPETLEIVSSTGKKFLSPVEIDQLREQERQRAERECQAKEAALEELEKERDRYQELLAKLKEKGIDTDNL</sequence>
<dbReference type="KEGG" id="nsh:GXM_06757"/>
<protein>
    <recommendedName>
        <fullName evidence="2">Putative restriction endonuclease domain-containing protein</fullName>
    </recommendedName>
</protein>
<organism evidence="3 4">
    <name type="scientific">Nostoc sphaeroides CCNUC1</name>
    <dbReference type="NCBI Taxonomy" id="2653204"/>
    <lineage>
        <taxon>Bacteria</taxon>
        <taxon>Bacillati</taxon>
        <taxon>Cyanobacteriota</taxon>
        <taxon>Cyanophyceae</taxon>
        <taxon>Nostocales</taxon>
        <taxon>Nostocaceae</taxon>
        <taxon>Nostoc</taxon>
    </lineage>
</organism>
<dbReference type="InterPro" id="IPR011335">
    <property type="entry name" value="Restrct_endonuc-II-like"/>
</dbReference>
<feature type="domain" description="Putative restriction endonuclease" evidence="2">
    <location>
        <begin position="47"/>
        <end position="139"/>
    </location>
</feature>
<name>A0A5P8W904_9NOSO</name>
<dbReference type="PANTHER" id="PTHR33352">
    <property type="entry name" value="SLR1095 PROTEIN"/>
    <property type="match status" value="1"/>
</dbReference>
<dbReference type="AlphaFoldDB" id="A0A5P8W904"/>
<dbReference type="Gene3D" id="3.90.1570.10">
    <property type="entry name" value="tt1808, chain A"/>
    <property type="match status" value="1"/>
</dbReference>
<dbReference type="RefSeq" id="WP_152590544.1">
    <property type="nucleotide sequence ID" value="NZ_CP045226.1"/>
</dbReference>
<dbReference type="SUPFAM" id="SSF52980">
    <property type="entry name" value="Restriction endonuclease-like"/>
    <property type="match status" value="1"/>
</dbReference>
<evidence type="ECO:0000259" key="2">
    <source>
        <dbReference type="Pfam" id="PF05685"/>
    </source>
</evidence>
<keyword evidence="1" id="KW-0175">Coiled coil</keyword>